<dbReference type="Proteomes" id="UP000664203">
    <property type="component" value="Unassembled WGS sequence"/>
</dbReference>
<comment type="caution">
    <text evidence="1">The sequence shown here is derived from an EMBL/GenBank/DDBJ whole genome shotgun (WGS) entry which is preliminary data.</text>
</comment>
<gene>
    <name evidence="1" type="ORF">ALECFALPRED_004161</name>
</gene>
<organism evidence="1 2">
    <name type="scientific">Alectoria fallacina</name>
    <dbReference type="NCBI Taxonomy" id="1903189"/>
    <lineage>
        <taxon>Eukaryota</taxon>
        <taxon>Fungi</taxon>
        <taxon>Dikarya</taxon>
        <taxon>Ascomycota</taxon>
        <taxon>Pezizomycotina</taxon>
        <taxon>Lecanoromycetes</taxon>
        <taxon>OSLEUM clade</taxon>
        <taxon>Lecanoromycetidae</taxon>
        <taxon>Lecanorales</taxon>
        <taxon>Lecanorineae</taxon>
        <taxon>Parmeliaceae</taxon>
        <taxon>Alectoria</taxon>
    </lineage>
</organism>
<dbReference type="EMBL" id="CAJPDR010000258">
    <property type="protein sequence ID" value="CAF9928882.1"/>
    <property type="molecule type" value="Genomic_DNA"/>
</dbReference>
<protein>
    <submittedName>
        <fullName evidence="1">Uncharacterized protein</fullName>
    </submittedName>
</protein>
<accession>A0A8H3II47</accession>
<dbReference type="OrthoDB" id="5330743at2759"/>
<evidence type="ECO:0000313" key="2">
    <source>
        <dbReference type="Proteomes" id="UP000664203"/>
    </source>
</evidence>
<proteinExistence type="predicted"/>
<keyword evidence="2" id="KW-1185">Reference proteome</keyword>
<sequence length="74" mass="8355">MAYEFMIPSCLNQCMTGAAEKARWDGEIFDAMLPGKPTVISNPNNNKEPNWRELDDFVCRNGIDTMTGEIMAPR</sequence>
<evidence type="ECO:0000313" key="1">
    <source>
        <dbReference type="EMBL" id="CAF9928882.1"/>
    </source>
</evidence>
<dbReference type="AlphaFoldDB" id="A0A8H3II47"/>
<name>A0A8H3II47_9LECA</name>
<reference evidence="1" key="1">
    <citation type="submission" date="2021-03" db="EMBL/GenBank/DDBJ databases">
        <authorList>
            <person name="Tagirdzhanova G."/>
        </authorList>
    </citation>
    <scope>NUCLEOTIDE SEQUENCE</scope>
</reference>